<dbReference type="SMART" id="SM00137">
    <property type="entry name" value="MAM"/>
    <property type="match status" value="16"/>
</dbReference>
<dbReference type="InterPro" id="IPR000742">
    <property type="entry name" value="EGF"/>
</dbReference>
<comment type="caution">
    <text evidence="9">The sequence shown here is derived from an EMBL/GenBank/DDBJ whole genome shotgun (WGS) entry which is preliminary data.</text>
</comment>
<dbReference type="FunFam" id="2.60.120.200:FF:000182">
    <property type="entry name" value="MAM and LDL-receptor class A domain-containing protein 1"/>
    <property type="match status" value="1"/>
</dbReference>
<organism evidence="9 10">
    <name type="scientific">Pomacea canaliculata</name>
    <name type="common">Golden apple snail</name>
    <dbReference type="NCBI Taxonomy" id="400727"/>
    <lineage>
        <taxon>Eukaryota</taxon>
        <taxon>Metazoa</taxon>
        <taxon>Spiralia</taxon>
        <taxon>Lophotrochozoa</taxon>
        <taxon>Mollusca</taxon>
        <taxon>Gastropoda</taxon>
        <taxon>Caenogastropoda</taxon>
        <taxon>Architaenioglossa</taxon>
        <taxon>Ampullarioidea</taxon>
        <taxon>Ampullariidae</taxon>
        <taxon>Pomacea</taxon>
    </lineage>
</organism>
<feature type="disulfide bond" evidence="4">
    <location>
        <begin position="2373"/>
        <end position="2388"/>
    </location>
</feature>
<gene>
    <name evidence="9" type="ORF">C0Q70_05251</name>
</gene>
<dbReference type="InterPro" id="IPR051560">
    <property type="entry name" value="MAM_domain-containing"/>
</dbReference>
<proteinExistence type="predicted"/>
<feature type="domain" description="MAM" evidence="8">
    <location>
        <begin position="1637"/>
        <end position="1812"/>
    </location>
</feature>
<keyword evidence="6" id="KW-0472">Membrane</keyword>
<feature type="domain" description="MAM" evidence="8">
    <location>
        <begin position="2393"/>
        <end position="2558"/>
    </location>
</feature>
<evidence type="ECO:0000313" key="10">
    <source>
        <dbReference type="Proteomes" id="UP000245119"/>
    </source>
</evidence>
<feature type="domain" description="MAM" evidence="8">
    <location>
        <begin position="20"/>
        <end position="181"/>
    </location>
</feature>
<dbReference type="Pfam" id="PF00629">
    <property type="entry name" value="MAM"/>
    <property type="match status" value="16"/>
</dbReference>
<protein>
    <submittedName>
        <fullName evidence="9">Uncharacterized protein</fullName>
    </submittedName>
</protein>
<dbReference type="Gene3D" id="4.10.400.10">
    <property type="entry name" value="Low-density Lipoprotein Receptor"/>
    <property type="match status" value="2"/>
</dbReference>
<dbReference type="InterPro" id="IPR000998">
    <property type="entry name" value="MAM_dom"/>
</dbReference>
<feature type="domain" description="MAM" evidence="8">
    <location>
        <begin position="561"/>
        <end position="627"/>
    </location>
</feature>
<dbReference type="STRING" id="400727.A0A2T7PKN4"/>
<evidence type="ECO:0000259" key="8">
    <source>
        <dbReference type="PROSITE" id="PS50060"/>
    </source>
</evidence>
<dbReference type="InterPro" id="IPR023415">
    <property type="entry name" value="LDLR_class-A_CS"/>
</dbReference>
<dbReference type="EMBL" id="PZQS01000003">
    <property type="protein sequence ID" value="PVD33989.1"/>
    <property type="molecule type" value="Genomic_DNA"/>
</dbReference>
<dbReference type="PROSITE" id="PS50068">
    <property type="entry name" value="LDLRA_2"/>
    <property type="match status" value="2"/>
</dbReference>
<dbReference type="PROSITE" id="PS00740">
    <property type="entry name" value="MAM_1"/>
    <property type="match status" value="3"/>
</dbReference>
<evidence type="ECO:0000313" key="9">
    <source>
        <dbReference type="EMBL" id="PVD33989.1"/>
    </source>
</evidence>
<feature type="domain" description="MAM" evidence="8">
    <location>
        <begin position="1494"/>
        <end position="1635"/>
    </location>
</feature>
<keyword evidence="1" id="KW-0677">Repeat</keyword>
<feature type="region of interest" description="Disordered" evidence="5">
    <location>
        <begin position="2416"/>
        <end position="2436"/>
    </location>
</feature>
<feature type="compositionally biased region" description="Low complexity" evidence="5">
    <location>
        <begin position="2419"/>
        <end position="2430"/>
    </location>
</feature>
<feature type="domain" description="MAM" evidence="8">
    <location>
        <begin position="2188"/>
        <end position="2346"/>
    </location>
</feature>
<dbReference type="InterPro" id="IPR013320">
    <property type="entry name" value="ConA-like_dom_sf"/>
</dbReference>
<dbReference type="Pfam" id="PF00057">
    <property type="entry name" value="Ldl_recept_a"/>
    <property type="match status" value="2"/>
</dbReference>
<feature type="disulfide bond" evidence="4">
    <location>
        <begin position="2577"/>
        <end position="2589"/>
    </location>
</feature>
<dbReference type="CDD" id="cd06263">
    <property type="entry name" value="MAM"/>
    <property type="match status" value="14"/>
</dbReference>
<feature type="disulfide bond" evidence="4">
    <location>
        <begin position="2596"/>
        <end position="2611"/>
    </location>
</feature>
<feature type="disulfide bond" evidence="4">
    <location>
        <begin position="2584"/>
        <end position="2602"/>
    </location>
</feature>
<evidence type="ECO:0000256" key="6">
    <source>
        <dbReference type="SAM" id="Phobius"/>
    </source>
</evidence>
<feature type="disulfide bond" evidence="4">
    <location>
        <begin position="2361"/>
        <end position="2379"/>
    </location>
</feature>
<dbReference type="OrthoDB" id="412155at2759"/>
<dbReference type="InterPro" id="IPR036055">
    <property type="entry name" value="LDL_receptor-like_sf"/>
</dbReference>
<dbReference type="PROSITE" id="PS50026">
    <property type="entry name" value="EGF_3"/>
    <property type="match status" value="1"/>
</dbReference>
<feature type="domain" description="MAM" evidence="8">
    <location>
        <begin position="871"/>
        <end position="1033"/>
    </location>
</feature>
<feature type="domain" description="MAM" evidence="8">
    <location>
        <begin position="185"/>
        <end position="341"/>
    </location>
</feature>
<dbReference type="GO" id="GO:0016020">
    <property type="term" value="C:membrane"/>
    <property type="evidence" value="ECO:0007669"/>
    <property type="project" value="InterPro"/>
</dbReference>
<keyword evidence="3" id="KW-0245">EGF-like domain</keyword>
<feature type="domain" description="MAM" evidence="8">
    <location>
        <begin position="1815"/>
        <end position="1978"/>
    </location>
</feature>
<dbReference type="SUPFAM" id="SSF57196">
    <property type="entry name" value="EGF/Laminin"/>
    <property type="match status" value="1"/>
</dbReference>
<feature type="domain" description="MAM" evidence="8">
    <location>
        <begin position="1042"/>
        <end position="1208"/>
    </location>
</feature>
<feature type="transmembrane region" description="Helical" evidence="6">
    <location>
        <begin position="2839"/>
        <end position="2859"/>
    </location>
</feature>
<feature type="domain" description="MAM" evidence="8">
    <location>
        <begin position="676"/>
        <end position="839"/>
    </location>
</feature>
<dbReference type="Gene3D" id="2.10.25.10">
    <property type="entry name" value="Laminin"/>
    <property type="match status" value="1"/>
</dbReference>
<name>A0A2T7PKN4_POMCA</name>
<evidence type="ECO:0000259" key="7">
    <source>
        <dbReference type="PROSITE" id="PS50026"/>
    </source>
</evidence>
<keyword evidence="6" id="KW-0812">Transmembrane</keyword>
<dbReference type="PANTHER" id="PTHR23282">
    <property type="entry name" value="APICAL ENDOSOMAL GLYCOPROTEIN PRECURSOR"/>
    <property type="match status" value="1"/>
</dbReference>
<feature type="domain" description="MAM" evidence="8">
    <location>
        <begin position="1331"/>
        <end position="1490"/>
    </location>
</feature>
<evidence type="ECO:0000256" key="4">
    <source>
        <dbReference type="PROSITE-ProRule" id="PRU00124"/>
    </source>
</evidence>
<feature type="domain" description="EGF-like" evidence="7">
    <location>
        <begin position="2781"/>
        <end position="2818"/>
    </location>
</feature>
<dbReference type="Gene3D" id="2.60.120.200">
    <property type="match status" value="17"/>
</dbReference>
<evidence type="ECO:0000256" key="1">
    <source>
        <dbReference type="ARBA" id="ARBA00022737"/>
    </source>
</evidence>
<dbReference type="SUPFAM" id="SSF49899">
    <property type="entry name" value="Concanavalin A-like lectins/glucanases"/>
    <property type="match status" value="16"/>
</dbReference>
<accession>A0A2T7PKN4</accession>
<dbReference type="FunFam" id="2.60.120.200:FF:000128">
    <property type="entry name" value="enteropeptidase isoform X2"/>
    <property type="match status" value="1"/>
</dbReference>
<dbReference type="SMART" id="SM00192">
    <property type="entry name" value="LDLa"/>
    <property type="match status" value="3"/>
</dbReference>
<keyword evidence="6" id="KW-1133">Transmembrane helix</keyword>
<feature type="domain" description="MAM" evidence="8">
    <location>
        <begin position="630"/>
        <end position="674"/>
    </location>
</feature>
<dbReference type="PROSITE" id="PS01209">
    <property type="entry name" value="LDLRA_1"/>
    <property type="match status" value="2"/>
</dbReference>
<dbReference type="PANTHER" id="PTHR23282:SF146">
    <property type="entry name" value="RT07201P-RELATED"/>
    <property type="match status" value="1"/>
</dbReference>
<evidence type="ECO:0000256" key="3">
    <source>
        <dbReference type="PROSITE-ProRule" id="PRU00076"/>
    </source>
</evidence>
<feature type="domain" description="MAM" evidence="8">
    <location>
        <begin position="1980"/>
        <end position="2144"/>
    </location>
</feature>
<keyword evidence="2 3" id="KW-1015">Disulfide bond</keyword>
<feature type="domain" description="MAM" evidence="8">
    <location>
        <begin position="2612"/>
        <end position="2776"/>
    </location>
</feature>
<dbReference type="CDD" id="cd00112">
    <property type="entry name" value="LDLa"/>
    <property type="match status" value="2"/>
</dbReference>
<evidence type="ECO:0000256" key="5">
    <source>
        <dbReference type="SAM" id="MobiDB-lite"/>
    </source>
</evidence>
<dbReference type="PROSITE" id="PS00022">
    <property type="entry name" value="EGF_1"/>
    <property type="match status" value="1"/>
</dbReference>
<dbReference type="PROSITE" id="PS50060">
    <property type="entry name" value="MAM_2"/>
    <property type="match status" value="17"/>
</dbReference>
<dbReference type="InterPro" id="IPR002172">
    <property type="entry name" value="LDrepeatLR_classA_rpt"/>
</dbReference>
<sequence length="2920" mass="321965">MQEWSKTSVMKYLEKSQSQYDCTFETGYCSWIQDTSDQLNWIHTQGTTRNQTTRPTVDHTLGNKSGWYILIESAVVQGTNSTARLISPQIPANSPYCLQFWYYMYGAHVDTLTIYVHRGGSPDIPLWTKSQTQGSQWIYGQVQLYSFFYSVNIVFEAVRGPFFKGDIGIDDIRAVPGSCPTTSGLTCDFEEGLCGWDQNTEDDFDWTLHSGQTTTVNTGPSNDHTLGTSSGHYLYIETSSPQYLGQTAHLVSSLVTQTTPQCMLFFYSLNGDNIGALNIYIISGAELTSTDIPVWSKRDNFGDIWFPGQTTIKGSSSYRVVFEGVVGAGNLGDIAIDDIIIIIEVRRGENDQGATSLDDISFTESDCMAEPDFAEDGFSLPPVPHQATTTPVPSPYDCDFEEDFCEWVQDTSDNFDWTKSTGATSFQNTAPLFDHTFGNRTGHYLYIETSLPRHANDTARLLSRQLNVSPSGACLRFWYIMYGPSVNSLNVYVQSDTIITKVWTRTGTQRNQWTFGEAPVISHYSYQIIIEATRGTTFLGDIAIDDLSFSDRLCTATDTAYLCDFEYKELCGFTQDKNDSFDWTWRIAGTVANFTGPIVDHTEGTDSGHYMCIESSALRYPGERARLGCNWLLAEAQVQSTTSFQIYFDGIVGSRYFSDMAIDDVSLNHGSCQGDGACDFENGLCTWTNARDIDQFDWMIAQGGRSSKYMNPDYDHTFLDGDGHYLFIDPSKLLLYGEKAVLQSQTFEATSSGCITFWYYLTGSGSSTLSVVMFTIPSNTTTMLWSLSGNQEDDWFFAAAPINSRNQRYEIWIQGTFGANYFGNFAVDDIIFLSDNCAVSPENASQAISGMQLTSPTTSSAAPITIASTLYDCTFESGFCEWQQAVDDIFNWTRTQGPSGIQSAGPINDHTLGTGQGWFAFIAPSDIQQQNDTARLLSPQITDNTPRCLSFYYHMFGASVNLLNVYMKSSGQSHLGNLIWQRQGTQGLQWLHAKIQIKPVVSYQIIFENIQGSSYSGDIAVDDITLPSGLCEVLFPKQTTAFICDFESSSDPLCGFTQDTKDNFDWKQSSSSVATIGTGPFSDHTYSTPAGHYLYTESSTLHHKNDSARLISEMYANPDSIQHCLNFYYHMQGSNIGTLNVYAMAENQQLSGPVWTRSIDQGYEWKQAEVTIGIISRFQVIFEAVAGSSASGYIAVDDITIIAGACQDTSSCDFEEDLCLWTNAHDGSDKFDWLRVQSSISTQYTGPSSDHTHGTLSGYYIFIETDPPRLEGDNARLISQVFPASPGRAFCITFWYYLYGDDAGTLSVFVVNNASHDTIYTEAALWQQAGDSGYIGRTICSWKQSPADDFDWTIASQSTPTAGTGPATDHTGSGGSYIYLESSRPRKIGDKADLISPVLPPTSAAGSCFSFWYHMYGPSIGTLYVYATVYGKESLRWTRSGTQGNEWKQVQLTIISADDYQIILRGTVGGSQGDIALDDFSLMDDDPCLASDGKMCDFEADMCGYRQQSSGLWWNYTNGEGHSGISDHTLNSEEGHYITLSSSGGPNDKASLLSPTYAASSGECLQFFYHLHGNNGGSLKIQLHISSGTSVIWQAQGDQGDQWKKAQISFDGQMGPGSGDVSVDDISILPYSCPPPGSCDFESYYIFIESSNNRPGDKAQLLPQALLTLLCLPKQIREPVKRIMPFVIDPSTKKMQIERYYVYIEPSQHDTNDSARLRSPTFSTSGPTCATFWYHMYGIKVNQLNLYLGSPGQLGSRIWTRSGSQGFMWLYAEVEIGAVSTAQLVFEAVHGNDYEGDIALDDINVLNGSCPETPAFCDFEDRYACGFVQDTDDMFDWSLNCGSVPASALCPAGDHTYGTGQGHFMYLQTIPQQTGDEAHMLSKPYNPTYGSCLSFWYYMEGTEVGILYVYMRPEGHSLQTSTQLWSLSEDQGPYWHFATVDIESIERFQLEFVGYVVGSTESSIALDDILVMPTTCLKSADCDFEQGGICSWTQSNRDDFDWLVNSGEMGSLDSGPASDHTTGTQSGEYIYLKTSQSGGAAALVSQIISFNPDFSQYCFTFWYYMPVSPAGTLSVTWVVASAGLDSTIGMYLSGSQGNKWIQGFMDIEEDISAFTMAINGTVGSDSHDVIALDDFRLYHYNCSQVKQMTGVARHFMCNDAANTIVTQEKVCNFIRDCPPPYLDEMNCGDCSFQNGYCQWTKNSSSIWQWMLGSGQSHPGHSAPMYDPNGSPTDSFLYLTRDVGTQSAFSDIYSIVFGPCSSTCQILLFFYISGQASQVRVLLEQGEEKTVLWVTNGQDTDKWMEATVYILRVPTLFRIHIQGYTDPTSPLQSIVAVDDVQFINCNFPAPGNCDNSQSQFHCKSSACIPMAAVCDFTDDCGDGSDEVSCDTYPSRTDFEQSLGIWYNDHSGSDNFDWTRTHGSTSTTGTGPSRDHSRGTSNGYYVYIESSVPRKPSDKAWLVSSNAFNPTLGSTCVLRFYYHMFGANIGSLNVYTRLSLLGDLKQILSLTGNYGDAWMRKDVTFQETESFQIVIEGVIGNGDQGDIGIDDISMTPVCQVSTDPFPTGSPPLPTQPASCSANQFACDGNHCIPQTQVCDFQQQCNDGSDELMCGDCSFENDLCGWRDHSTGQFAWVRKSSNDSAITGGPTSDADGLVGGGQYMLVQPTMGVTKDRARLMSPVFNASGTTCHLSFKYHLFGDSAGSLMILLQKAVDIGTDVGISLWHYTGNAGNTWHLHSVDIGQIDFPFVVTFASLPDPGFGSYDVAIDSIDFEDCHPGQILNSTACYSGFCMNGGHCSVVAGVGPTCICVSNYTGFNCSTPPGLRQSNQQARNDNWKTPVGVTLGLLGVAATLGTAVYFIRRNRRSGLRFLFAFRRWHWTRRGRRGSNITNPIFGDGVVDTDNVMQTAEDSADTASQVPQD</sequence>
<dbReference type="SUPFAM" id="SSF57424">
    <property type="entry name" value="LDL receptor-like module"/>
    <property type="match status" value="2"/>
</dbReference>
<reference evidence="9 10" key="1">
    <citation type="submission" date="2018-04" db="EMBL/GenBank/DDBJ databases">
        <title>The genome of golden apple snail Pomacea canaliculata provides insight into stress tolerance and invasive adaptation.</title>
        <authorList>
            <person name="Liu C."/>
            <person name="Liu B."/>
            <person name="Ren Y."/>
            <person name="Zhang Y."/>
            <person name="Wang H."/>
            <person name="Li S."/>
            <person name="Jiang F."/>
            <person name="Yin L."/>
            <person name="Zhang G."/>
            <person name="Qian W."/>
            <person name="Fan W."/>
        </authorList>
    </citation>
    <scope>NUCLEOTIDE SEQUENCE [LARGE SCALE GENOMIC DNA]</scope>
    <source>
        <strain evidence="9">SZHN2017</strain>
        <tissue evidence="9">Muscle</tissue>
    </source>
</reference>
<feature type="domain" description="MAM" evidence="8">
    <location>
        <begin position="1210"/>
        <end position="1330"/>
    </location>
</feature>
<evidence type="ECO:0000256" key="2">
    <source>
        <dbReference type="ARBA" id="ARBA00023157"/>
    </source>
</evidence>
<comment type="caution">
    <text evidence="3">Lacks conserved residue(s) required for the propagation of feature annotation.</text>
</comment>
<keyword evidence="10" id="KW-1185">Reference proteome</keyword>
<feature type="domain" description="MAM" evidence="8">
    <location>
        <begin position="396"/>
        <end position="556"/>
    </location>
</feature>
<dbReference type="PRINTS" id="PR00261">
    <property type="entry name" value="LDLRECEPTOR"/>
</dbReference>
<dbReference type="Proteomes" id="UP000245119">
    <property type="component" value="Linkage Group LG3"/>
</dbReference>
<feature type="disulfide bond" evidence="3">
    <location>
        <begin position="2808"/>
        <end position="2817"/>
    </location>
</feature>
<dbReference type="PRINTS" id="PR00020">
    <property type="entry name" value="MAMDOMAIN"/>
</dbReference>